<sequence length="670" mass="79101">MKQMKIPQFHDQAESVRQQFVQALPVIGFFLLMFYSVIFLFGMEYTMVVSLGTLIFQVNYKKKNTYEQVLLLIPHNLFLLILAYIATWNLPLCLVLNLVVPFWLIFSKSSQFNQLGYFSSLMTFAFLQLMPVDLHGFMIQLEAMTVCIVAGILAILFYMILDRKPHGIGTEQKVMDLMGRIMKKFLEGEEFRDDLTELFRYQRGLYQEAYQQRGKKHVVNSKGKLKYMFAMLTQRTVYLISNQSRLITPVNDEEKDYAYMLADYMIETGNTDFLSGERTDEIRNLKKKGRRLLRQAEQGKDEFYKSMTSFFWLFLFILYQAEQKDDSRMLQDEHWEIPAGQRLKERVLSHFRPDTFEMRFALRMSVVLMVGMAVNMLFDEGHSYWFVMNAFLLLRPMYEDSNYRMRTRFIGTAAGCVLVVLILPFSTGFASHLIIAGIMVACMYTATPGTTVHAVFVTCFALTMTTMAMGESSAVFLRMAYVLAAVLFVLVINRFFFPTSMGSQFRYNFQMIFHMHHMYLRILENALTEPLDYWRLCDAQIQYHMVYAQIRQDLPKLEKDQARQEYYYNILSIAWRMASEVQQMLFLVKHKKGGAEERRIMEQYIYYSDHVLNQIQEMLHLKKEKRIKNIVGMKYQRYIEGRLELSALMTQYARNLSRLYVIVLRRYRQP</sequence>
<protein>
    <submittedName>
        <fullName evidence="7">FUSC family protein</fullName>
    </submittedName>
</protein>
<reference evidence="7" key="1">
    <citation type="journal article" date="2021" name="PeerJ">
        <title>Extensive microbial diversity within the chicken gut microbiome revealed by metagenomics and culture.</title>
        <authorList>
            <person name="Gilroy R."/>
            <person name="Ravi A."/>
            <person name="Getino M."/>
            <person name="Pursley I."/>
            <person name="Horton D.L."/>
            <person name="Alikhan N.F."/>
            <person name="Baker D."/>
            <person name="Gharbi K."/>
            <person name="Hall N."/>
            <person name="Watson M."/>
            <person name="Adriaenssens E.M."/>
            <person name="Foster-Nyarko E."/>
            <person name="Jarju S."/>
            <person name="Secka A."/>
            <person name="Antonio M."/>
            <person name="Oren A."/>
            <person name="Chaudhuri R.R."/>
            <person name="La Ragione R."/>
            <person name="Hildebrand F."/>
            <person name="Pallen M.J."/>
        </authorList>
    </citation>
    <scope>NUCLEOTIDE SEQUENCE</scope>
    <source>
        <strain evidence="7">ChiSjej2B20-11307</strain>
    </source>
</reference>
<name>A0A9D2KJ40_9FIRM</name>
<evidence type="ECO:0000313" key="8">
    <source>
        <dbReference type="Proteomes" id="UP000824223"/>
    </source>
</evidence>
<feature type="transmembrane region" description="Helical" evidence="5">
    <location>
        <begin position="409"/>
        <end position="427"/>
    </location>
</feature>
<feature type="transmembrane region" description="Helical" evidence="5">
    <location>
        <begin position="20"/>
        <end position="41"/>
    </location>
</feature>
<feature type="transmembrane region" description="Helical" evidence="5">
    <location>
        <begin position="433"/>
        <end position="463"/>
    </location>
</feature>
<keyword evidence="3 5" id="KW-1133">Transmembrane helix</keyword>
<keyword evidence="2 5" id="KW-0812">Transmembrane</keyword>
<accession>A0A9D2KJ40</accession>
<proteinExistence type="predicted"/>
<evidence type="ECO:0000256" key="4">
    <source>
        <dbReference type="ARBA" id="ARBA00023136"/>
    </source>
</evidence>
<dbReference type="GO" id="GO:0016020">
    <property type="term" value="C:membrane"/>
    <property type="evidence" value="ECO:0007669"/>
    <property type="project" value="UniProtKB-SubCell"/>
</dbReference>
<feature type="transmembrane region" description="Helical" evidence="5">
    <location>
        <begin position="137"/>
        <end position="161"/>
    </location>
</feature>
<feature type="domain" description="Integral membrane bound transporter" evidence="6">
    <location>
        <begin position="372"/>
        <end position="492"/>
    </location>
</feature>
<comment type="caution">
    <text evidence="7">The sequence shown here is derived from an EMBL/GenBank/DDBJ whole genome shotgun (WGS) entry which is preliminary data.</text>
</comment>
<gene>
    <name evidence="7" type="ORF">H9798_03465</name>
</gene>
<dbReference type="InterPro" id="IPR049453">
    <property type="entry name" value="Memb_transporter_dom"/>
</dbReference>
<feature type="transmembrane region" description="Helical" evidence="5">
    <location>
        <begin position="475"/>
        <end position="497"/>
    </location>
</feature>
<reference evidence="7" key="2">
    <citation type="submission" date="2021-04" db="EMBL/GenBank/DDBJ databases">
        <authorList>
            <person name="Gilroy R."/>
        </authorList>
    </citation>
    <scope>NUCLEOTIDE SEQUENCE</scope>
    <source>
        <strain evidence="7">ChiSjej2B20-11307</strain>
    </source>
</reference>
<keyword evidence="4 5" id="KW-0472">Membrane</keyword>
<evidence type="ECO:0000256" key="2">
    <source>
        <dbReference type="ARBA" id="ARBA00022692"/>
    </source>
</evidence>
<dbReference type="AlphaFoldDB" id="A0A9D2KJ40"/>
<evidence type="ECO:0000259" key="6">
    <source>
        <dbReference type="Pfam" id="PF13515"/>
    </source>
</evidence>
<dbReference type="Pfam" id="PF13515">
    <property type="entry name" value="FUSC_2"/>
    <property type="match status" value="1"/>
</dbReference>
<comment type="subcellular location">
    <subcellularLocation>
        <location evidence="1">Membrane</location>
        <topology evidence="1">Multi-pass membrane protein</topology>
    </subcellularLocation>
</comment>
<evidence type="ECO:0000256" key="5">
    <source>
        <dbReference type="SAM" id="Phobius"/>
    </source>
</evidence>
<dbReference type="Proteomes" id="UP000824223">
    <property type="component" value="Unassembled WGS sequence"/>
</dbReference>
<evidence type="ECO:0000313" key="7">
    <source>
        <dbReference type="EMBL" id="HJA06196.1"/>
    </source>
</evidence>
<evidence type="ECO:0000256" key="3">
    <source>
        <dbReference type="ARBA" id="ARBA00022989"/>
    </source>
</evidence>
<organism evidence="7 8">
    <name type="scientific">Candidatus Mediterraneibacter pullicola</name>
    <dbReference type="NCBI Taxonomy" id="2838682"/>
    <lineage>
        <taxon>Bacteria</taxon>
        <taxon>Bacillati</taxon>
        <taxon>Bacillota</taxon>
        <taxon>Clostridia</taxon>
        <taxon>Lachnospirales</taxon>
        <taxon>Lachnospiraceae</taxon>
        <taxon>Mediterraneibacter</taxon>
    </lineage>
</organism>
<feature type="transmembrane region" description="Helical" evidence="5">
    <location>
        <begin position="77"/>
        <end position="103"/>
    </location>
</feature>
<feature type="transmembrane region" description="Helical" evidence="5">
    <location>
        <begin position="360"/>
        <end position="378"/>
    </location>
</feature>
<feature type="transmembrane region" description="Helical" evidence="5">
    <location>
        <begin position="115"/>
        <end position="131"/>
    </location>
</feature>
<dbReference type="EMBL" id="DXAK01000014">
    <property type="protein sequence ID" value="HJA06196.1"/>
    <property type="molecule type" value="Genomic_DNA"/>
</dbReference>
<evidence type="ECO:0000256" key="1">
    <source>
        <dbReference type="ARBA" id="ARBA00004141"/>
    </source>
</evidence>